<proteinExistence type="predicted"/>
<organism evidence="1 7">
    <name type="scientific">Mycobacterium tuberculosis</name>
    <dbReference type="NCBI Taxonomy" id="1773"/>
    <lineage>
        <taxon>Bacteria</taxon>
        <taxon>Bacillati</taxon>
        <taxon>Actinomycetota</taxon>
        <taxon>Actinomycetes</taxon>
        <taxon>Mycobacteriales</taxon>
        <taxon>Mycobacteriaceae</taxon>
        <taxon>Mycobacterium</taxon>
        <taxon>Mycobacterium tuberculosis complex</taxon>
    </lineage>
</organism>
<dbReference type="Proteomes" id="UP000046680">
    <property type="component" value="Unassembled WGS sequence"/>
</dbReference>
<dbReference type="EMBL" id="CNGE01000290">
    <property type="protein sequence ID" value="CKS40831.1"/>
    <property type="molecule type" value="Genomic_DNA"/>
</dbReference>
<dbReference type="Proteomes" id="UP000039217">
    <property type="component" value="Unassembled WGS sequence"/>
</dbReference>
<evidence type="ECO:0000313" key="6">
    <source>
        <dbReference type="Proteomes" id="UP000039217"/>
    </source>
</evidence>
<name>A0A654U6T3_MYCTX</name>
<dbReference type="EMBL" id="CQQC01000016">
    <property type="protein sequence ID" value="CNU12418.1"/>
    <property type="molecule type" value="Genomic_DNA"/>
</dbReference>
<protein>
    <submittedName>
        <fullName evidence="1">Uncharacterized protein</fullName>
    </submittedName>
</protein>
<dbReference type="Proteomes" id="UP000049023">
    <property type="component" value="Unassembled WGS sequence"/>
</dbReference>
<dbReference type="EMBL" id="CNFU01001066">
    <property type="protein sequence ID" value="CKS97079.1"/>
    <property type="molecule type" value="Genomic_DNA"/>
</dbReference>
<dbReference type="Proteomes" id="UP000048948">
    <property type="component" value="Unassembled WGS sequence"/>
</dbReference>
<evidence type="ECO:0000313" key="4">
    <source>
        <dbReference type="EMBL" id="CKS97079.1"/>
    </source>
</evidence>
<dbReference type="EMBL" id="CNFT01000044">
    <property type="protein sequence ID" value="CKQ90310.1"/>
    <property type="molecule type" value="Genomic_DNA"/>
</dbReference>
<evidence type="ECO:0000313" key="7">
    <source>
        <dbReference type="Proteomes" id="UP000046680"/>
    </source>
</evidence>
<evidence type="ECO:0000313" key="9">
    <source>
        <dbReference type="Proteomes" id="UP000049023"/>
    </source>
</evidence>
<dbReference type="Proteomes" id="UP000050164">
    <property type="component" value="Unassembled WGS sequence"/>
</dbReference>
<accession>A0A654U6T3</accession>
<evidence type="ECO:0000313" key="3">
    <source>
        <dbReference type="EMBL" id="CKS40831.1"/>
    </source>
</evidence>
<evidence type="ECO:0000313" key="10">
    <source>
        <dbReference type="Proteomes" id="UP000050164"/>
    </source>
</evidence>
<evidence type="ECO:0000313" key="1">
    <source>
        <dbReference type="EMBL" id="CFR98537.1"/>
    </source>
</evidence>
<evidence type="ECO:0000313" key="8">
    <source>
        <dbReference type="Proteomes" id="UP000048948"/>
    </source>
</evidence>
<evidence type="ECO:0000313" key="2">
    <source>
        <dbReference type="EMBL" id="CKQ90310.1"/>
    </source>
</evidence>
<gene>
    <name evidence="1" type="ORF">ERS007657_03394</name>
    <name evidence="5" type="ORF">ERS007661_00107</name>
    <name evidence="3" type="ORF">ERS027646_01802</name>
    <name evidence="2" type="ORF">ERS027659_00348</name>
    <name evidence="4" type="ORF">ERS027661_03768</name>
</gene>
<evidence type="ECO:0000313" key="5">
    <source>
        <dbReference type="EMBL" id="CNU12418.1"/>
    </source>
</evidence>
<dbReference type="AlphaFoldDB" id="A0A654U6T3"/>
<reference evidence="6 7" key="1">
    <citation type="submission" date="2015-03" db="EMBL/GenBank/DDBJ databases">
        <authorList>
            <consortium name="Pathogen Informatics"/>
        </authorList>
    </citation>
    <scope>NUCLEOTIDE SEQUENCE [LARGE SCALE GENOMIC DNA]</scope>
    <source>
        <strain evidence="3 8">Bir 172</strain>
        <strain evidence="2 10">Bir 185</strain>
        <strain evidence="4 9">Bir 187</strain>
        <strain evidence="1 7">C09601061</strain>
        <strain evidence="5 6">D00501624</strain>
    </source>
</reference>
<sequence length="42" mass="4337">MKSATAAPMFAGMPMGNAARVSTGEPNATTLAMSFERRYAAA</sequence>
<dbReference type="EMBL" id="CGCX01001625">
    <property type="protein sequence ID" value="CFR98537.1"/>
    <property type="molecule type" value="Genomic_DNA"/>
</dbReference>